<feature type="active site" description="Charge relay system" evidence="5">
    <location>
        <position position="433"/>
    </location>
</feature>
<dbReference type="InterPro" id="IPR034204">
    <property type="entry name" value="PfSUB1-like_cat_dom"/>
</dbReference>
<evidence type="ECO:0000256" key="7">
    <source>
        <dbReference type="SAM" id="SignalP"/>
    </source>
</evidence>
<dbReference type="PROSITE" id="PS00136">
    <property type="entry name" value="SUBTILASE_ASP"/>
    <property type="match status" value="1"/>
</dbReference>
<dbReference type="InterPro" id="IPR022398">
    <property type="entry name" value="Peptidase_S8_His-AS"/>
</dbReference>
<dbReference type="GO" id="GO:0006508">
    <property type="term" value="P:proteolysis"/>
    <property type="evidence" value="ECO:0007669"/>
    <property type="project" value="UniProtKB-KW"/>
</dbReference>
<dbReference type="Pfam" id="PF00082">
    <property type="entry name" value="Peptidase_S8"/>
    <property type="match status" value="1"/>
</dbReference>
<keyword evidence="4 5" id="KW-0720">Serine protease</keyword>
<dbReference type="PROSITE" id="PS00137">
    <property type="entry name" value="SUBTILASE_HIS"/>
    <property type="match status" value="1"/>
</dbReference>
<name>A0A2D2DIY9_9BURK</name>
<gene>
    <name evidence="9" type="ORF">CR152_10590</name>
</gene>
<keyword evidence="3 5" id="KW-0378">Hydrolase</keyword>
<dbReference type="KEGG" id="mass:CR152_10590"/>
<dbReference type="PROSITE" id="PS00138">
    <property type="entry name" value="SUBTILASE_SER"/>
    <property type="match status" value="1"/>
</dbReference>
<evidence type="ECO:0000256" key="2">
    <source>
        <dbReference type="ARBA" id="ARBA00022670"/>
    </source>
</evidence>
<keyword evidence="10" id="KW-1185">Reference proteome</keyword>
<evidence type="ECO:0000313" key="10">
    <source>
        <dbReference type="Proteomes" id="UP000229897"/>
    </source>
</evidence>
<organism evidence="9 10">
    <name type="scientific">Massilia violaceinigra</name>
    <dbReference type="NCBI Taxonomy" id="2045208"/>
    <lineage>
        <taxon>Bacteria</taxon>
        <taxon>Pseudomonadati</taxon>
        <taxon>Pseudomonadota</taxon>
        <taxon>Betaproteobacteria</taxon>
        <taxon>Burkholderiales</taxon>
        <taxon>Oxalobacteraceae</taxon>
        <taxon>Telluria group</taxon>
        <taxon>Massilia</taxon>
    </lineage>
</organism>
<dbReference type="InterPro" id="IPR036852">
    <property type="entry name" value="Peptidase_S8/S53_dom_sf"/>
</dbReference>
<protein>
    <recommendedName>
        <fullName evidence="8">Peptidase S8/S53 domain-containing protein</fullName>
    </recommendedName>
</protein>
<evidence type="ECO:0000313" key="9">
    <source>
        <dbReference type="EMBL" id="ATQ74922.1"/>
    </source>
</evidence>
<dbReference type="InterPro" id="IPR000209">
    <property type="entry name" value="Peptidase_S8/S53_dom"/>
</dbReference>
<evidence type="ECO:0000256" key="5">
    <source>
        <dbReference type="PROSITE-ProRule" id="PRU01240"/>
    </source>
</evidence>
<dbReference type="InterPro" id="IPR023827">
    <property type="entry name" value="Peptidase_S8_Asp-AS"/>
</dbReference>
<dbReference type="Gene3D" id="3.40.50.200">
    <property type="entry name" value="Peptidase S8/S53 domain"/>
    <property type="match status" value="1"/>
</dbReference>
<dbReference type="EMBL" id="CP024608">
    <property type="protein sequence ID" value="ATQ74922.1"/>
    <property type="molecule type" value="Genomic_DNA"/>
</dbReference>
<dbReference type="InterPro" id="IPR050131">
    <property type="entry name" value="Peptidase_S8_subtilisin-like"/>
</dbReference>
<dbReference type="InterPro" id="IPR023828">
    <property type="entry name" value="Peptidase_S8_Ser-AS"/>
</dbReference>
<evidence type="ECO:0000259" key="8">
    <source>
        <dbReference type="Pfam" id="PF00082"/>
    </source>
</evidence>
<dbReference type="AlphaFoldDB" id="A0A2D2DIY9"/>
<keyword evidence="7" id="KW-0732">Signal</keyword>
<dbReference type="Proteomes" id="UP000229897">
    <property type="component" value="Chromosome"/>
</dbReference>
<dbReference type="GO" id="GO:0004252">
    <property type="term" value="F:serine-type endopeptidase activity"/>
    <property type="evidence" value="ECO:0007669"/>
    <property type="project" value="UniProtKB-UniRule"/>
</dbReference>
<dbReference type="InterPro" id="IPR015500">
    <property type="entry name" value="Peptidase_S8_subtilisin-rel"/>
</dbReference>
<evidence type="ECO:0000256" key="4">
    <source>
        <dbReference type="ARBA" id="ARBA00022825"/>
    </source>
</evidence>
<reference evidence="9" key="1">
    <citation type="submission" date="2017-10" db="EMBL/GenBank/DDBJ databases">
        <title>Massilia psychrophilum sp. nov., a novel purple-pigmented bacterium isolated from Tianshan glacier, Xinjiang Municipality, China.</title>
        <authorList>
            <person name="Wang H."/>
        </authorList>
    </citation>
    <scope>NUCLEOTIDE SEQUENCE [LARGE SCALE GENOMIC DNA]</scope>
    <source>
        <strain evidence="9">B2</strain>
    </source>
</reference>
<dbReference type="SUPFAM" id="SSF52743">
    <property type="entry name" value="Subtilisin-like"/>
    <property type="match status" value="1"/>
</dbReference>
<dbReference type="OrthoDB" id="9790784at2"/>
<dbReference type="CDD" id="cd07473">
    <property type="entry name" value="Peptidases_S8_Subtilisin_like"/>
    <property type="match status" value="1"/>
</dbReference>
<feature type="chain" id="PRO_5013823871" description="Peptidase S8/S53 domain-containing protein" evidence="7">
    <location>
        <begin position="29"/>
        <end position="595"/>
    </location>
</feature>
<comment type="similarity">
    <text evidence="1 5 6">Belongs to the peptidase S8 family.</text>
</comment>
<evidence type="ECO:0000256" key="3">
    <source>
        <dbReference type="ARBA" id="ARBA00022801"/>
    </source>
</evidence>
<dbReference type="PRINTS" id="PR00723">
    <property type="entry name" value="SUBTILISIN"/>
</dbReference>
<accession>A0A2D2DIY9</accession>
<evidence type="ECO:0000256" key="1">
    <source>
        <dbReference type="ARBA" id="ARBA00011073"/>
    </source>
</evidence>
<keyword evidence="2 5" id="KW-0645">Protease</keyword>
<dbReference type="RefSeq" id="WP_099874897.1">
    <property type="nucleotide sequence ID" value="NZ_CP024608.1"/>
</dbReference>
<dbReference type="PANTHER" id="PTHR43806">
    <property type="entry name" value="PEPTIDASE S8"/>
    <property type="match status" value="1"/>
</dbReference>
<sequence>MHRHPRFYLACTASVIAVAAALASAAQAAPAAPAAHVLSIDELRAMEGSQRFDRTRLIVKFRSDATEADKEQAMRAITPTSRKRLHGGRHGRSLASATDYSLAGAADRARTRGMDRYELVNLNRLWSVPSAIAQLRRNPLVEDVQPDWMLELQDTAPSNDAAFNNLWGVHGATTTPANPFGTGVAALWQQGYACKTTQPAYVAVLDTGVRSTHEDLKDNMFINGGEKAGDGIDNDGNGFIDDVRGWNFYSHTSNAEDDHSHGTHVAGTIAARRNNSLGVAGICGDGGVKIIPVKVCSGGGSCPSSAVMEALSYLVDLKTKRGINVVAVNLSLGGLSDTVNNNGIEYFQAARDANIMVAAASGNNGANTDGKFMWPANLDVENVIAVGNLKQDGILSSTSNFGVTSVDIAAPGTGIYSTVINSDSAYSWKNGTSMASPHVAGALGLYRVLNPTATVQQTRNALLSSAAVEPLLNGKIAGSRRLDVSRWAWGKATSFQAQCGASLTNRVGLWIRTTAYSDGSLRTPLAQMGVALTFTNAQGGLMGSYARKTDANGQVLWSFSGTQFPWGSQFSVNVRTDDGGSRTYTSAELGCYAGR</sequence>
<evidence type="ECO:0000256" key="6">
    <source>
        <dbReference type="RuleBase" id="RU003355"/>
    </source>
</evidence>
<feature type="active site" description="Charge relay system" evidence="5">
    <location>
        <position position="206"/>
    </location>
</feature>
<feature type="active site" description="Charge relay system" evidence="5">
    <location>
        <position position="261"/>
    </location>
</feature>
<feature type="signal peptide" evidence="7">
    <location>
        <begin position="1"/>
        <end position="28"/>
    </location>
</feature>
<dbReference type="PANTHER" id="PTHR43806:SF11">
    <property type="entry name" value="CEREVISIN-RELATED"/>
    <property type="match status" value="1"/>
</dbReference>
<feature type="domain" description="Peptidase S8/S53" evidence="8">
    <location>
        <begin position="201"/>
        <end position="467"/>
    </location>
</feature>
<proteinExistence type="inferred from homology"/>
<dbReference type="PROSITE" id="PS51892">
    <property type="entry name" value="SUBTILASE"/>
    <property type="match status" value="1"/>
</dbReference>